<dbReference type="AlphaFoldDB" id="A0A4U0XY20"/>
<dbReference type="Proteomes" id="UP000309340">
    <property type="component" value="Unassembled WGS sequence"/>
</dbReference>
<dbReference type="PANTHER" id="PTHR12832:SF18">
    <property type="entry name" value="IQ CALMODULIN-BINDING MOTIF DOMAIN PROTEIN (AFU_ORTHOLOGUE AFUA_1G08920)"/>
    <property type="match status" value="1"/>
</dbReference>
<dbReference type="OrthoDB" id="276323at2759"/>
<proteinExistence type="inferred from homology"/>
<protein>
    <recommendedName>
        <fullName evidence="6">Tcp11-domain-containing protein</fullName>
    </recommendedName>
</protein>
<comment type="similarity">
    <text evidence="1">Belongs to the TCP11 family.</text>
</comment>
<organism evidence="4 5">
    <name type="scientific">Friedmanniomyces simplex</name>
    <dbReference type="NCBI Taxonomy" id="329884"/>
    <lineage>
        <taxon>Eukaryota</taxon>
        <taxon>Fungi</taxon>
        <taxon>Dikarya</taxon>
        <taxon>Ascomycota</taxon>
        <taxon>Pezizomycotina</taxon>
        <taxon>Dothideomycetes</taxon>
        <taxon>Dothideomycetidae</taxon>
        <taxon>Mycosphaerellales</taxon>
        <taxon>Teratosphaeriaceae</taxon>
        <taxon>Friedmanniomyces</taxon>
    </lineage>
</organism>
<evidence type="ECO:0000313" key="4">
    <source>
        <dbReference type="EMBL" id="TKA81571.1"/>
    </source>
</evidence>
<dbReference type="GO" id="GO:0010737">
    <property type="term" value="P:protein kinase A signaling"/>
    <property type="evidence" value="ECO:0007669"/>
    <property type="project" value="TreeGrafter"/>
</dbReference>
<evidence type="ECO:0000256" key="1">
    <source>
        <dbReference type="ARBA" id="ARBA00010954"/>
    </source>
</evidence>
<feature type="compositionally biased region" description="Basic residues" evidence="3">
    <location>
        <begin position="48"/>
        <end position="58"/>
    </location>
</feature>
<gene>
    <name evidence="4" type="ORF">B0A55_03001</name>
</gene>
<dbReference type="STRING" id="329884.A0A4U0XY20"/>
<name>A0A4U0XY20_9PEZI</name>
<dbReference type="Pfam" id="PF05794">
    <property type="entry name" value="Tcp11"/>
    <property type="match status" value="1"/>
</dbReference>
<feature type="compositionally biased region" description="Low complexity" evidence="3">
    <location>
        <begin position="59"/>
        <end position="78"/>
    </location>
</feature>
<dbReference type="EMBL" id="NAJQ01000049">
    <property type="protein sequence ID" value="TKA81571.1"/>
    <property type="molecule type" value="Genomic_DNA"/>
</dbReference>
<keyword evidence="2" id="KW-0175">Coiled coil</keyword>
<evidence type="ECO:0000256" key="3">
    <source>
        <dbReference type="SAM" id="MobiDB-lite"/>
    </source>
</evidence>
<dbReference type="PANTHER" id="PTHR12832">
    <property type="entry name" value="TESTIS-SPECIFIC PROTEIN PBS13 T-COMPLEX 11"/>
    <property type="match status" value="1"/>
</dbReference>
<keyword evidence="5" id="KW-1185">Reference proteome</keyword>
<feature type="region of interest" description="Disordered" evidence="3">
    <location>
        <begin position="1"/>
        <end position="89"/>
    </location>
</feature>
<sequence length="985" mass="108629">MGAPESDQRPPPAYGNDNTGEAADHLEDMADNEERDYAPPPHLAARFYRNRANTRRKSSAASSRRNSLSSAHSRASSVSHRRGSGCQSNYIAQHLRRASIIESRKARLADRAAHAEQVRLRAALVKAAPRGSTSNSEERALAAQVAKEKYLAKVAAACAEEVARAKRVAEEVKERKLVEEARQRLEIEERHAEVEKRRTEFQRNSHARRARRASSSEKKLAVVQEDIDVMEEAVEEEETSVLDEEGAAVRIQRAWRLSRRRAVVYAFAGVGLAQAKDASFEDFTALIAQPDLIDTSTAMLTQLGLQDAGDEHAALNTRTFLSAYLMTAHPVSVLTNKNGAQEQDLLAKATELMSNIDRTLSRLAPRNKYTPGATQLETLSQSYTAYTSAFAAWRLQDSSVLIEGMVASFVELDAIWQTVKDDERGEVSADYREGIRDNQVMLLSRIRKLAGADRADTLIKKAIRESRRRRPKKRNAAEVRPRGVEPHIVHAAEATTVGSEVALVETEPLVLLSEPRSATSVTRQLFTPMPSNRVLTHELAIDKDYKLTDTQAALRDDLYRSICAAMKQGFEAGDGAQWTVSAAENVREKLLRMLKPGNSMYTLISESLDLESIATQCRAGVFSYEGFFNFMANVLPKLCAPFRDEEITGLAAQLQEQPSAGEEVDAMIAKLFKLLRAVDTLSLDYTNFMIMNAAPTLIREAPGYEQRLFASDLEAGRITLDRTKRWWHTAHHALAAEADRRDPDNIRIPTDRPHPEKIYARALVDLALEQGPLTLDSTPETLHLDLARLREIRAQAVRITVIGAVLLTAKNLLKRDVRAQWKSQAARLWQLLANDDYTADHADEPTAAQKALGILETASNMPPSTKQQLSGTIWRVFSQAAAATAGDTSAGAGAGSSTNGSRFTDPVLKVLFQRLRTHVLTRLSAATSGERVRAAASASEALTRCGLGEMVGQVGKVVEVLERVRGVDWGAHGGWYGEIIVGEGE</sequence>
<dbReference type="InterPro" id="IPR008862">
    <property type="entry name" value="Tcp11"/>
</dbReference>
<feature type="coiled-coil region" evidence="2">
    <location>
        <begin position="155"/>
        <end position="240"/>
    </location>
</feature>
<evidence type="ECO:0000313" key="5">
    <source>
        <dbReference type="Proteomes" id="UP000309340"/>
    </source>
</evidence>
<reference evidence="4 5" key="1">
    <citation type="submission" date="2017-03" db="EMBL/GenBank/DDBJ databases">
        <title>Genomes of endolithic fungi from Antarctica.</title>
        <authorList>
            <person name="Coleine C."/>
            <person name="Masonjones S."/>
            <person name="Stajich J.E."/>
        </authorList>
    </citation>
    <scope>NUCLEOTIDE SEQUENCE [LARGE SCALE GENOMIC DNA]</scope>
    <source>
        <strain evidence="4 5">CCFEE 5184</strain>
    </source>
</reference>
<evidence type="ECO:0008006" key="6">
    <source>
        <dbReference type="Google" id="ProtNLM"/>
    </source>
</evidence>
<accession>A0A4U0XY20</accession>
<evidence type="ECO:0000256" key="2">
    <source>
        <dbReference type="SAM" id="Coils"/>
    </source>
</evidence>
<comment type="caution">
    <text evidence="4">The sequence shown here is derived from an EMBL/GenBank/DDBJ whole genome shotgun (WGS) entry which is preliminary data.</text>
</comment>